<keyword evidence="4 8" id="KW-0812">Transmembrane</keyword>
<dbReference type="NCBIfam" id="TIGR02602">
    <property type="entry name" value="8TM_EpsH"/>
    <property type="match status" value="1"/>
</dbReference>
<dbReference type="InterPro" id="IPR026392">
    <property type="entry name" value="Exo/Archaeosortase_dom"/>
</dbReference>
<dbReference type="Pfam" id="PF09721">
    <property type="entry name" value="Exosortase_EpsH"/>
    <property type="match status" value="1"/>
</dbReference>
<dbReference type="GO" id="GO:0005886">
    <property type="term" value="C:plasma membrane"/>
    <property type="evidence" value="ECO:0007669"/>
    <property type="project" value="UniProtKB-SubCell"/>
</dbReference>
<evidence type="ECO:0000256" key="5">
    <source>
        <dbReference type="ARBA" id="ARBA00022801"/>
    </source>
</evidence>
<evidence type="ECO:0000256" key="8">
    <source>
        <dbReference type="SAM" id="Phobius"/>
    </source>
</evidence>
<feature type="transmembrane region" description="Helical" evidence="8">
    <location>
        <begin position="102"/>
        <end position="121"/>
    </location>
</feature>
<feature type="transmembrane region" description="Helical" evidence="8">
    <location>
        <begin position="21"/>
        <end position="44"/>
    </location>
</feature>
<keyword evidence="2" id="KW-1003">Cell membrane</keyword>
<dbReference type="RefSeq" id="WP_079603717.1">
    <property type="nucleotide sequence ID" value="NZ_LT670817.1"/>
</dbReference>
<dbReference type="AlphaFoldDB" id="A0A1M5TH53"/>
<evidence type="ECO:0000256" key="1">
    <source>
        <dbReference type="ARBA" id="ARBA00004651"/>
    </source>
</evidence>
<evidence type="ECO:0000256" key="3">
    <source>
        <dbReference type="ARBA" id="ARBA00022670"/>
    </source>
</evidence>
<sequence>MTQSYVLAARTSHSIRGAACYVLLLLATLVAYIPTFIHLAQGPWQTEQEGHGPLIIAASLWLVWASRNQLAKTEIVPVPVVGWAVFLVGLAMLFMARTQDLISVEVLSELPVITGCILMLSGWKVLKILAFPIGFLFFTVPAPGWMVDGATVPLKVYISDWVTRVLYAAGYPVAQNGVVIMIGPFQLLMQDACAGMNSIFALSAIGMFYVYAFRWKSKLRSVILLTAIIPITIVANFLRVLMLVLIAHYGGIELVDGALHDLTGIALFVFAITLLFTLDGLLGVVGAVGRAVWWHHANPSLNRIPNI</sequence>
<evidence type="ECO:0000256" key="7">
    <source>
        <dbReference type="ARBA" id="ARBA00023136"/>
    </source>
</evidence>
<keyword evidence="3" id="KW-0645">Protease</keyword>
<protein>
    <submittedName>
        <fullName evidence="9">Exosortase B</fullName>
    </submittedName>
</protein>
<evidence type="ECO:0000256" key="6">
    <source>
        <dbReference type="ARBA" id="ARBA00022989"/>
    </source>
</evidence>
<dbReference type="OrthoDB" id="9797363at2"/>
<feature type="transmembrane region" description="Helical" evidence="8">
    <location>
        <begin position="267"/>
        <end position="293"/>
    </location>
</feature>
<dbReference type="Proteomes" id="UP000189796">
    <property type="component" value="Chromosome I"/>
</dbReference>
<evidence type="ECO:0000256" key="2">
    <source>
        <dbReference type="ARBA" id="ARBA00022475"/>
    </source>
</evidence>
<feature type="transmembrane region" description="Helical" evidence="8">
    <location>
        <begin position="224"/>
        <end position="247"/>
    </location>
</feature>
<dbReference type="EMBL" id="LT670817">
    <property type="protein sequence ID" value="SHH50155.1"/>
    <property type="molecule type" value="Genomic_DNA"/>
</dbReference>
<keyword evidence="7 8" id="KW-0472">Membrane</keyword>
<dbReference type="GO" id="GO:0008233">
    <property type="term" value="F:peptidase activity"/>
    <property type="evidence" value="ECO:0007669"/>
    <property type="project" value="UniProtKB-KW"/>
</dbReference>
<comment type="subcellular location">
    <subcellularLocation>
        <location evidence="1">Cell membrane</location>
        <topology evidence="1">Multi-pass membrane protein</topology>
    </subcellularLocation>
</comment>
<name>A0A1M5TH53_9BRAD</name>
<dbReference type="InterPro" id="IPR019127">
    <property type="entry name" value="Exosortase"/>
</dbReference>
<feature type="transmembrane region" description="Helical" evidence="8">
    <location>
        <begin position="128"/>
        <end position="147"/>
    </location>
</feature>
<dbReference type="InterPro" id="IPR013426">
    <property type="entry name" value="EpsH-like"/>
</dbReference>
<feature type="transmembrane region" description="Helical" evidence="8">
    <location>
        <begin position="194"/>
        <end position="212"/>
    </location>
</feature>
<keyword evidence="6 8" id="KW-1133">Transmembrane helix</keyword>
<evidence type="ECO:0000256" key="4">
    <source>
        <dbReference type="ARBA" id="ARBA00022692"/>
    </source>
</evidence>
<evidence type="ECO:0000313" key="9">
    <source>
        <dbReference type="EMBL" id="SHH50155.1"/>
    </source>
</evidence>
<keyword evidence="5" id="KW-0378">Hydrolase</keyword>
<accession>A0A1M5TH53</accession>
<reference evidence="9 10" key="1">
    <citation type="submission" date="2016-11" db="EMBL/GenBank/DDBJ databases">
        <authorList>
            <person name="Jaros S."/>
            <person name="Januszkiewicz K."/>
            <person name="Wedrychowicz H."/>
        </authorList>
    </citation>
    <scope>NUCLEOTIDE SEQUENCE [LARGE SCALE GENOMIC DNA]</scope>
    <source>
        <strain evidence="9 10">GAS138</strain>
    </source>
</reference>
<organism evidence="9 10">
    <name type="scientific">Bradyrhizobium erythrophlei</name>
    <dbReference type="NCBI Taxonomy" id="1437360"/>
    <lineage>
        <taxon>Bacteria</taxon>
        <taxon>Pseudomonadati</taxon>
        <taxon>Pseudomonadota</taxon>
        <taxon>Alphaproteobacteria</taxon>
        <taxon>Hyphomicrobiales</taxon>
        <taxon>Nitrobacteraceae</taxon>
        <taxon>Bradyrhizobium</taxon>
    </lineage>
</organism>
<gene>
    <name evidence="9" type="ORF">SAMN05443248_5020</name>
</gene>
<dbReference type="GO" id="GO:0006508">
    <property type="term" value="P:proteolysis"/>
    <property type="evidence" value="ECO:0007669"/>
    <property type="project" value="UniProtKB-KW"/>
</dbReference>
<evidence type="ECO:0000313" key="10">
    <source>
        <dbReference type="Proteomes" id="UP000189796"/>
    </source>
</evidence>
<feature type="transmembrane region" description="Helical" evidence="8">
    <location>
        <begin position="78"/>
        <end position="96"/>
    </location>
</feature>
<dbReference type="NCBIfam" id="TIGR04178">
    <property type="entry name" value="exo_archaeo"/>
    <property type="match status" value="1"/>
</dbReference>
<proteinExistence type="predicted"/>